<keyword evidence="5 13" id="KW-0375">Hydrogen ion transport</keyword>
<dbReference type="GO" id="GO:0012505">
    <property type="term" value="C:endomembrane system"/>
    <property type="evidence" value="ECO:0007669"/>
    <property type="project" value="UniProtKB-SubCell"/>
</dbReference>
<evidence type="ECO:0000256" key="13">
    <source>
        <dbReference type="HAMAP-Rule" id="MF_01398"/>
    </source>
</evidence>
<keyword evidence="7 13" id="KW-0406">Ion transport</keyword>
<evidence type="ECO:0000256" key="5">
    <source>
        <dbReference type="ARBA" id="ARBA00022781"/>
    </source>
</evidence>
<keyword evidence="14" id="KW-0175">Coiled coil</keyword>
<comment type="function">
    <text evidence="10 13">F(1)F(0) ATP synthase produces ATP from ADP in the presence of a proton or sodium gradient. F-type ATPases consist of two structural domains, F(1) containing the extramembraneous catalytic core and F(0) containing the membrane proton channel, linked together by a central stalk and a peripheral stalk. During catalysis, ATP synthesis in the catalytic domain of F(1) is coupled via a rotary mechanism of the central stalk subunits to proton translocation.</text>
</comment>
<evidence type="ECO:0000313" key="15">
    <source>
        <dbReference type="EMBL" id="AOS97957.1"/>
    </source>
</evidence>
<dbReference type="Proteomes" id="UP000095672">
    <property type="component" value="Chromosome"/>
</dbReference>
<feature type="transmembrane region" description="Helical" evidence="13">
    <location>
        <begin position="6"/>
        <end position="27"/>
    </location>
</feature>
<keyword evidence="6 13" id="KW-1133">Transmembrane helix</keyword>
<dbReference type="PANTHER" id="PTHR33445:SF2">
    <property type="entry name" value="ATP SYNTHASE SUBUNIT B', CHLOROPLASTIC"/>
    <property type="match status" value="1"/>
</dbReference>
<dbReference type="InterPro" id="IPR002146">
    <property type="entry name" value="ATP_synth_b/b'su_bac/chlpt"/>
</dbReference>
<reference evidence="16" key="1">
    <citation type="submission" date="2016-01" db="EMBL/GenBank/DDBJ databases">
        <title>Complete genome sequence of Microbulbifer sp. CCB-MM1, a halophile isolated from Matang Mangrove Forest, Perak.</title>
        <authorList>
            <person name="Moh T.H."/>
            <person name="Dinesh B."/>
            <person name="Lau N.-S."/>
            <person name="Go F."/>
            <person name="Alexander Chong S.-C."/>
        </authorList>
    </citation>
    <scope>NUCLEOTIDE SEQUENCE [LARGE SCALE GENOMIC DNA]</scope>
    <source>
        <strain evidence="16">CCB-MM1</strain>
    </source>
</reference>
<gene>
    <name evidence="15" type="primary">atpF_2</name>
    <name evidence="13" type="synonym">atpF</name>
    <name evidence="15" type="ORF">AUP74_02560</name>
</gene>
<keyword evidence="3 13" id="KW-0138">CF(0)</keyword>
<dbReference type="STRING" id="1769779.AUP74_02560"/>
<comment type="function">
    <text evidence="11">Component of the F(0) channel, it forms part of the peripheral stalk, linking F(1) to F(0). The b'-subunit is a diverged and duplicated form of b found in plants and photosynthetic bacteria.</text>
</comment>
<evidence type="ECO:0000256" key="4">
    <source>
        <dbReference type="ARBA" id="ARBA00022692"/>
    </source>
</evidence>
<evidence type="ECO:0000256" key="6">
    <source>
        <dbReference type="ARBA" id="ARBA00022989"/>
    </source>
</evidence>
<keyword evidence="4 13" id="KW-0812">Transmembrane</keyword>
<dbReference type="GO" id="GO:0005886">
    <property type="term" value="C:plasma membrane"/>
    <property type="evidence" value="ECO:0007669"/>
    <property type="project" value="UniProtKB-SubCell"/>
</dbReference>
<evidence type="ECO:0000256" key="7">
    <source>
        <dbReference type="ARBA" id="ARBA00023065"/>
    </source>
</evidence>
<keyword evidence="2 13" id="KW-0813">Transport</keyword>
<comment type="subunit">
    <text evidence="13">F-type ATPases have 2 components, F(1) - the catalytic core - and F(0) - the membrane proton channel. F(1) has five subunits: alpha(3), beta(3), gamma(1), delta(1), epsilon(1). F(0) has three main subunits: a(1), b(2) and c(10-14). The alpha and beta chains form an alternating ring which encloses part of the gamma chain. F(1) is attached to F(0) by a central stalk formed by the gamma and epsilon chains, while a peripheral stalk is formed by the delta and b chains.</text>
</comment>
<dbReference type="HAMAP" id="MF_01398">
    <property type="entry name" value="ATP_synth_b_bprime"/>
    <property type="match status" value="1"/>
</dbReference>
<comment type="subcellular location">
    <subcellularLocation>
        <location evidence="13">Cell membrane</location>
        <topology evidence="13">Single-pass membrane protein</topology>
    </subcellularLocation>
    <subcellularLocation>
        <location evidence="12">Endomembrane system</location>
        <topology evidence="12">Single-pass membrane protein</topology>
    </subcellularLocation>
</comment>
<dbReference type="GO" id="GO:0045259">
    <property type="term" value="C:proton-transporting ATP synthase complex"/>
    <property type="evidence" value="ECO:0007669"/>
    <property type="project" value="UniProtKB-KW"/>
</dbReference>
<evidence type="ECO:0000256" key="1">
    <source>
        <dbReference type="ARBA" id="ARBA00005513"/>
    </source>
</evidence>
<evidence type="ECO:0000313" key="16">
    <source>
        <dbReference type="Proteomes" id="UP000095672"/>
    </source>
</evidence>
<evidence type="ECO:0000256" key="12">
    <source>
        <dbReference type="ARBA" id="ARBA00037847"/>
    </source>
</evidence>
<dbReference type="AlphaFoldDB" id="A0A1C9W9X4"/>
<dbReference type="GO" id="GO:0046961">
    <property type="term" value="F:proton-transporting ATPase activity, rotational mechanism"/>
    <property type="evidence" value="ECO:0007669"/>
    <property type="project" value="TreeGrafter"/>
</dbReference>
<proteinExistence type="inferred from homology"/>
<name>A0A1C9W9X4_9GAMM</name>
<dbReference type="CDD" id="cd06503">
    <property type="entry name" value="ATP-synt_Fo_b"/>
    <property type="match status" value="1"/>
</dbReference>
<evidence type="ECO:0000256" key="3">
    <source>
        <dbReference type="ARBA" id="ARBA00022547"/>
    </source>
</evidence>
<dbReference type="InterPro" id="IPR050059">
    <property type="entry name" value="ATP_synthase_B_chain"/>
</dbReference>
<dbReference type="GO" id="GO:0046933">
    <property type="term" value="F:proton-transporting ATP synthase activity, rotational mechanism"/>
    <property type="evidence" value="ECO:0007669"/>
    <property type="project" value="UniProtKB-UniRule"/>
</dbReference>
<dbReference type="Pfam" id="PF00213">
    <property type="entry name" value="OSCP"/>
    <property type="match status" value="1"/>
</dbReference>
<dbReference type="InterPro" id="IPR000711">
    <property type="entry name" value="ATPase_OSCP/dsu"/>
</dbReference>
<evidence type="ECO:0000256" key="10">
    <source>
        <dbReference type="ARBA" id="ARBA00025198"/>
    </source>
</evidence>
<keyword evidence="8 13" id="KW-0472">Membrane</keyword>
<keyword evidence="9 13" id="KW-0066">ATP synthesis</keyword>
<organism evidence="15 16">
    <name type="scientific">Microbulbifer aggregans</name>
    <dbReference type="NCBI Taxonomy" id="1769779"/>
    <lineage>
        <taxon>Bacteria</taxon>
        <taxon>Pseudomonadati</taxon>
        <taxon>Pseudomonadota</taxon>
        <taxon>Gammaproteobacteria</taxon>
        <taxon>Cellvibrionales</taxon>
        <taxon>Microbulbiferaceae</taxon>
        <taxon>Microbulbifer</taxon>
    </lineage>
</organism>
<evidence type="ECO:0000256" key="8">
    <source>
        <dbReference type="ARBA" id="ARBA00023136"/>
    </source>
</evidence>
<accession>A0A1C9W9X4</accession>
<evidence type="ECO:0000256" key="2">
    <source>
        <dbReference type="ARBA" id="ARBA00022448"/>
    </source>
</evidence>
<evidence type="ECO:0000256" key="11">
    <source>
        <dbReference type="ARBA" id="ARBA00025614"/>
    </source>
</evidence>
<keyword evidence="16" id="KW-1185">Reference proteome</keyword>
<sequence length="254" mass="29144">MELSWSTFLLEIFNFLVLVWILQHFLYRPVRDVIARRQQAIEDRIADAKATQTKAEEMQQQYESRLDDWRHEQQQARDTLESELQEERQRREKALRADLREEQRKLEHLQQQQNLEMQRQLESRALKQGGEFASRILSMSAGPELESRFSQLLLDGLGNLSAAQAKALRSEIGVADATVEVASAYPLGQDQRNTIKQALEELLQRPVSPDFVQAPELLAGFRINLGAWELGANLRDELRGFARLAVASPGAEHE</sequence>
<dbReference type="EMBL" id="CP014143">
    <property type="protein sequence ID" value="AOS97957.1"/>
    <property type="molecule type" value="Genomic_DNA"/>
</dbReference>
<dbReference type="PANTHER" id="PTHR33445">
    <property type="entry name" value="ATP SYNTHASE SUBUNIT B', CHLOROPLASTIC"/>
    <property type="match status" value="1"/>
</dbReference>
<feature type="coiled-coil region" evidence="14">
    <location>
        <begin position="52"/>
        <end position="119"/>
    </location>
</feature>
<dbReference type="Pfam" id="PF00430">
    <property type="entry name" value="ATP-synt_B"/>
    <property type="match status" value="1"/>
</dbReference>
<dbReference type="OrthoDB" id="466272at2"/>
<dbReference type="RefSeq" id="WP_069947898.1">
    <property type="nucleotide sequence ID" value="NZ_CP014143.1"/>
</dbReference>
<comment type="similarity">
    <text evidence="1 13">Belongs to the ATPase B chain family.</text>
</comment>
<dbReference type="KEGG" id="micc:AUP74_02560"/>
<evidence type="ECO:0000256" key="9">
    <source>
        <dbReference type="ARBA" id="ARBA00023310"/>
    </source>
</evidence>
<evidence type="ECO:0000256" key="14">
    <source>
        <dbReference type="SAM" id="Coils"/>
    </source>
</evidence>
<protein>
    <recommendedName>
        <fullName evidence="13">ATP synthase subunit b</fullName>
    </recommendedName>
    <alternativeName>
        <fullName evidence="13">ATP synthase F(0) sector subunit b</fullName>
    </alternativeName>
    <alternativeName>
        <fullName evidence="13">ATPase subunit I</fullName>
    </alternativeName>
    <alternativeName>
        <fullName evidence="13">F-type ATPase subunit b</fullName>
        <shortName evidence="13">F-ATPase subunit b</shortName>
    </alternativeName>
</protein>
<keyword evidence="13" id="KW-1003">Cell membrane</keyword>